<dbReference type="EMBL" id="VSSQ01017431">
    <property type="protein sequence ID" value="MPM59729.1"/>
    <property type="molecule type" value="Genomic_DNA"/>
</dbReference>
<accession>A0A645B2T9</accession>
<evidence type="ECO:0000313" key="2">
    <source>
        <dbReference type="EMBL" id="MPM59729.1"/>
    </source>
</evidence>
<protein>
    <recommendedName>
        <fullName evidence="1">Glycoside hydrolase family 2 catalytic domain-containing protein</fullName>
    </recommendedName>
</protein>
<feature type="domain" description="Glycoside hydrolase family 2 catalytic" evidence="1">
    <location>
        <begin position="62"/>
        <end position="201"/>
    </location>
</feature>
<name>A0A645B2T9_9ZZZZ</name>
<dbReference type="GO" id="GO:0004553">
    <property type="term" value="F:hydrolase activity, hydrolyzing O-glycosyl compounds"/>
    <property type="evidence" value="ECO:0007669"/>
    <property type="project" value="InterPro"/>
</dbReference>
<dbReference type="AlphaFoldDB" id="A0A645B2T9"/>
<dbReference type="GO" id="GO:0005975">
    <property type="term" value="P:carbohydrate metabolic process"/>
    <property type="evidence" value="ECO:0007669"/>
    <property type="project" value="InterPro"/>
</dbReference>
<reference evidence="2" key="1">
    <citation type="submission" date="2019-08" db="EMBL/GenBank/DDBJ databases">
        <authorList>
            <person name="Kucharzyk K."/>
            <person name="Murdoch R.W."/>
            <person name="Higgins S."/>
            <person name="Loffler F."/>
        </authorList>
    </citation>
    <scope>NUCLEOTIDE SEQUENCE</scope>
</reference>
<sequence>MSLQKNNKIFDVVDSYFAMRKVSIVKDQQGYQRIQLNNKTLFQYGTLDQGWWPDGLLTPPSAEAMRYDMEVLKDMGFNMLRKHIKVEPWLYYYYADSLGILLWQDMVSGFETAKRSEQHVNWDAPHDWNRPHESAVQFEYELKTMIDQLKFFPSIVTWVIFNEGWGQYDTKRVVDWSMQYDKTRIINGVSGWTDRECGHMIDSHQYPGPGMEPAAQNPGRVVVLGEFGGLGLPVENHLWDPSMRNWGYRTYTNSPDLIKEYTKLMHNLYPLRYNGLSAAVYTQTTDVEGEVNGLLTYDRKVIKIDPELLRILHHPLYGTDTRDVKKIIADSEIDAQQLYISHDQPEDNWQTTRNANKFQKVNGPVSVLKEKPVYSLSHFTLNDLPEGIYLYILAYGDVKVYLNGSLVVDKKIIGKRHYEDINISEFVSLLRQGENTLAVECGPFEQNAVFDYGLFGY</sequence>
<gene>
    <name evidence="2" type="ORF">SDC9_106575</name>
</gene>
<dbReference type="PANTHER" id="PTHR42732">
    <property type="entry name" value="BETA-GALACTOSIDASE"/>
    <property type="match status" value="1"/>
</dbReference>
<dbReference type="Pfam" id="PF02836">
    <property type="entry name" value="Glyco_hydro_2_C"/>
    <property type="match status" value="1"/>
</dbReference>
<evidence type="ECO:0000259" key="1">
    <source>
        <dbReference type="Pfam" id="PF02836"/>
    </source>
</evidence>
<dbReference type="Gene3D" id="3.20.20.80">
    <property type="entry name" value="Glycosidases"/>
    <property type="match status" value="1"/>
</dbReference>
<dbReference type="SUPFAM" id="SSF51445">
    <property type="entry name" value="(Trans)glycosidases"/>
    <property type="match status" value="1"/>
</dbReference>
<dbReference type="InterPro" id="IPR051913">
    <property type="entry name" value="GH2_Domain-Containing"/>
</dbReference>
<comment type="caution">
    <text evidence="2">The sequence shown here is derived from an EMBL/GenBank/DDBJ whole genome shotgun (WGS) entry which is preliminary data.</text>
</comment>
<dbReference type="InterPro" id="IPR006103">
    <property type="entry name" value="Glyco_hydro_2_cat"/>
</dbReference>
<dbReference type="PANTHER" id="PTHR42732:SF2">
    <property type="entry name" value="BETA-MANNOSIDASE"/>
    <property type="match status" value="1"/>
</dbReference>
<dbReference type="Gene3D" id="2.60.120.260">
    <property type="entry name" value="Galactose-binding domain-like"/>
    <property type="match status" value="1"/>
</dbReference>
<dbReference type="InterPro" id="IPR017853">
    <property type="entry name" value="GH"/>
</dbReference>
<organism evidence="2">
    <name type="scientific">bioreactor metagenome</name>
    <dbReference type="NCBI Taxonomy" id="1076179"/>
    <lineage>
        <taxon>unclassified sequences</taxon>
        <taxon>metagenomes</taxon>
        <taxon>ecological metagenomes</taxon>
    </lineage>
</organism>
<proteinExistence type="predicted"/>